<gene>
    <name evidence="1" type="ORF">V6N11_019798</name>
</gene>
<comment type="caution">
    <text evidence="1">The sequence shown here is derived from an EMBL/GenBank/DDBJ whole genome shotgun (WGS) entry which is preliminary data.</text>
</comment>
<dbReference type="PANTHER" id="PTHR37183:SF1">
    <property type="entry name" value="PLANT THIONIN FAMILY PROTEIN"/>
    <property type="match status" value="1"/>
</dbReference>
<name>A0ABR1ZQF9_9ROSI</name>
<dbReference type="Proteomes" id="UP001396334">
    <property type="component" value="Unassembled WGS sequence"/>
</dbReference>
<evidence type="ECO:0000313" key="2">
    <source>
        <dbReference type="Proteomes" id="UP001396334"/>
    </source>
</evidence>
<keyword evidence="2" id="KW-1185">Reference proteome</keyword>
<proteinExistence type="predicted"/>
<accession>A0ABR1ZQF9</accession>
<evidence type="ECO:0000313" key="1">
    <source>
        <dbReference type="EMBL" id="KAK8482918.1"/>
    </source>
</evidence>
<sequence>MGACACKPKVLKDEDSAGPKPEPAKEESLRIAVNQQTAEEEVMEVEEVRQNSLRYLLDNDIPLCASIFNPMGLVFVAIVGSLLLPEKLHLGSSQMESVEPQVDCFDACSTGCPLTNTRERQRCEGKCRIRCGPGGPDSMADENLG</sequence>
<dbReference type="EMBL" id="JBBPBN010000723">
    <property type="protein sequence ID" value="KAK8482918.1"/>
    <property type="molecule type" value="Genomic_DNA"/>
</dbReference>
<organism evidence="1 2">
    <name type="scientific">Hibiscus sabdariffa</name>
    <name type="common">roselle</name>
    <dbReference type="NCBI Taxonomy" id="183260"/>
    <lineage>
        <taxon>Eukaryota</taxon>
        <taxon>Viridiplantae</taxon>
        <taxon>Streptophyta</taxon>
        <taxon>Embryophyta</taxon>
        <taxon>Tracheophyta</taxon>
        <taxon>Spermatophyta</taxon>
        <taxon>Magnoliopsida</taxon>
        <taxon>eudicotyledons</taxon>
        <taxon>Gunneridae</taxon>
        <taxon>Pentapetalae</taxon>
        <taxon>rosids</taxon>
        <taxon>malvids</taxon>
        <taxon>Malvales</taxon>
        <taxon>Malvaceae</taxon>
        <taxon>Malvoideae</taxon>
        <taxon>Hibiscus</taxon>
    </lineage>
</organism>
<reference evidence="1 2" key="1">
    <citation type="journal article" date="2024" name="G3 (Bethesda)">
        <title>Genome assembly of Hibiscus sabdariffa L. provides insights into metabolisms of medicinal natural products.</title>
        <authorList>
            <person name="Kim T."/>
        </authorList>
    </citation>
    <scope>NUCLEOTIDE SEQUENCE [LARGE SCALE GENOMIC DNA]</scope>
    <source>
        <strain evidence="1">TK-2024</strain>
        <tissue evidence="1">Old leaves</tissue>
    </source>
</reference>
<protein>
    <submittedName>
        <fullName evidence="1">Uncharacterized protein</fullName>
    </submittedName>
</protein>
<dbReference type="PANTHER" id="PTHR37183">
    <property type="entry name" value="PLANT THIONIN FAMILY PROTEIN"/>
    <property type="match status" value="1"/>
</dbReference>